<organism evidence="2 3">
    <name type="scientific">Halotalea alkalilenta</name>
    <dbReference type="NCBI Taxonomy" id="376489"/>
    <lineage>
        <taxon>Bacteria</taxon>
        <taxon>Pseudomonadati</taxon>
        <taxon>Pseudomonadota</taxon>
        <taxon>Gammaproteobacteria</taxon>
        <taxon>Oceanospirillales</taxon>
        <taxon>Halomonadaceae</taxon>
        <taxon>Halotalea</taxon>
    </lineage>
</organism>
<dbReference type="EMBL" id="CP015243">
    <property type="protein sequence ID" value="ANF58292.1"/>
    <property type="molecule type" value="Genomic_DNA"/>
</dbReference>
<dbReference type="SUPFAM" id="SSF54909">
    <property type="entry name" value="Dimeric alpha+beta barrel"/>
    <property type="match status" value="1"/>
</dbReference>
<gene>
    <name evidence="2" type="ORF">A5892_13110</name>
</gene>
<dbReference type="AlphaFoldDB" id="A0A172YGW3"/>
<feature type="domain" description="ABM" evidence="1">
    <location>
        <begin position="4"/>
        <end position="93"/>
    </location>
</feature>
<dbReference type="Proteomes" id="UP000077875">
    <property type="component" value="Chromosome"/>
</dbReference>
<dbReference type="PROSITE" id="PS51725">
    <property type="entry name" value="ABM"/>
    <property type="match status" value="1"/>
</dbReference>
<protein>
    <recommendedName>
        <fullName evidence="1">ABM domain-containing protein</fullName>
    </recommendedName>
</protein>
<proteinExistence type="predicted"/>
<evidence type="ECO:0000313" key="3">
    <source>
        <dbReference type="Proteomes" id="UP000077875"/>
    </source>
</evidence>
<keyword evidence="3" id="KW-1185">Reference proteome</keyword>
<reference evidence="2 3" key="1">
    <citation type="submission" date="2016-04" db="EMBL/GenBank/DDBJ databases">
        <title>Complete Genome Sequence of Halotalea alkalilenta IHB B 13600.</title>
        <authorList>
            <person name="Swarnkar M.K."/>
            <person name="Sharma A."/>
            <person name="Kaushal K."/>
            <person name="Soni R."/>
            <person name="Rana S."/>
            <person name="Singh A.K."/>
            <person name="Gulati A."/>
        </authorList>
    </citation>
    <scope>NUCLEOTIDE SEQUENCE [LARGE SCALE GENOMIC DNA]</scope>
    <source>
        <strain evidence="2 3">IHB B 13600</strain>
    </source>
</reference>
<sequence>MSRYIITVDFKLKPGGRNDFMPLMLANARASLEKEAGCEVFDVLTDQSDPQRICLYEVYRDAAAFQAHLDSAHFGIFDRESAPYVERKTVREFTLEYPLRR</sequence>
<dbReference type="PANTHER" id="PTHR33336">
    <property type="entry name" value="QUINOL MONOOXYGENASE YGIN-RELATED"/>
    <property type="match status" value="1"/>
</dbReference>
<dbReference type="KEGG" id="haa:A5892_13110"/>
<dbReference type="InterPro" id="IPR050744">
    <property type="entry name" value="AI-2_Isomerase_LsrG"/>
</dbReference>
<dbReference type="InterPro" id="IPR007138">
    <property type="entry name" value="ABM_dom"/>
</dbReference>
<dbReference type="InterPro" id="IPR011008">
    <property type="entry name" value="Dimeric_a/b-barrel"/>
</dbReference>
<accession>A0A172YGW3</accession>
<dbReference type="STRING" id="376489.A5892_13110"/>
<dbReference type="RefSeq" id="WP_064123184.1">
    <property type="nucleotide sequence ID" value="NZ_CP015243.1"/>
</dbReference>
<dbReference type="PANTHER" id="PTHR33336:SF3">
    <property type="entry name" value="ABM DOMAIN-CONTAINING PROTEIN"/>
    <property type="match status" value="1"/>
</dbReference>
<dbReference type="Gene3D" id="3.30.70.100">
    <property type="match status" value="1"/>
</dbReference>
<evidence type="ECO:0000259" key="1">
    <source>
        <dbReference type="PROSITE" id="PS51725"/>
    </source>
</evidence>
<name>A0A172YGW3_9GAMM</name>
<dbReference type="GO" id="GO:0003824">
    <property type="term" value="F:catalytic activity"/>
    <property type="evidence" value="ECO:0007669"/>
    <property type="project" value="TreeGrafter"/>
</dbReference>
<evidence type="ECO:0000313" key="2">
    <source>
        <dbReference type="EMBL" id="ANF58292.1"/>
    </source>
</evidence>
<dbReference type="Pfam" id="PF03992">
    <property type="entry name" value="ABM"/>
    <property type="match status" value="1"/>
</dbReference>